<reference evidence="8" key="1">
    <citation type="submission" date="2022-08" db="EMBL/GenBank/DDBJ databases">
        <authorList>
            <person name="Marques A."/>
        </authorList>
    </citation>
    <scope>NUCLEOTIDE SEQUENCE</scope>
    <source>
        <strain evidence="8">RhyPub2mFocal</strain>
        <tissue evidence="8">Leaves</tissue>
    </source>
</reference>
<comment type="subcellular location">
    <subcellularLocation>
        <location evidence="6">Nucleus</location>
    </subcellularLocation>
</comment>
<dbReference type="GO" id="GO:0005634">
    <property type="term" value="C:nucleus"/>
    <property type="evidence" value="ECO:0007669"/>
    <property type="project" value="UniProtKB-SubCell"/>
</dbReference>
<evidence type="ECO:0000259" key="7">
    <source>
        <dbReference type="PROSITE" id="PS50966"/>
    </source>
</evidence>
<dbReference type="InterPro" id="IPR007527">
    <property type="entry name" value="Znf_SWIM"/>
</dbReference>
<dbReference type="EMBL" id="JAMFTS010000002">
    <property type="protein sequence ID" value="KAJ4787044.1"/>
    <property type="molecule type" value="Genomic_DNA"/>
</dbReference>
<accession>A0AAV8F5Y3</accession>
<dbReference type="Pfam" id="PF04434">
    <property type="entry name" value="SWIM"/>
    <property type="match status" value="1"/>
</dbReference>
<keyword evidence="2 6" id="KW-0479">Metal-binding</keyword>
<name>A0AAV8F5Y3_9POAL</name>
<evidence type="ECO:0000313" key="9">
    <source>
        <dbReference type="Proteomes" id="UP001140206"/>
    </source>
</evidence>
<gene>
    <name evidence="8" type="ORF">LUZ62_038290</name>
</gene>
<comment type="function">
    <text evidence="6">Putative transcription activator involved in regulating light control of development.</text>
</comment>
<dbReference type="Proteomes" id="UP001140206">
    <property type="component" value="Chromosome 2"/>
</dbReference>
<dbReference type="InterPro" id="IPR004330">
    <property type="entry name" value="FAR1_DNA_bnd_dom"/>
</dbReference>
<evidence type="ECO:0000256" key="4">
    <source>
        <dbReference type="ARBA" id="ARBA00022833"/>
    </source>
</evidence>
<keyword evidence="4 6" id="KW-0862">Zinc</keyword>
<sequence>MDSVENLVDSRLTRPPSLDLVHMKDSHLLSLTRELVFLHLIWFTPLLSLGAKHFYGNPRVGGNFNLRIDYIAQGFNLILVIPVKMNENEDGVDLSEPLVDGSDNAHVQVNDPYSYLDKVIDDESNKVEESIDIYVGKEFRSDEEAYNFYNLYALIKGFSIRKNQRGTSRKGVSTLRFVCSKQGLSNRQKNEGKPLDCSTKQNTPEKVRSATRTDCLAYMRVKLVEGGIWQVTKFHDEHNHPLAPNTPSKNRNLRSHRCLTIEDIEIIRKLSDQNIGPSKIAEYLATLHGGKKRVLFRTEEWVPAYFRGIFFAEMTTTQRSESMNALFKMWVTTHTSIYKFVCKIDNIIENIWQREGDEDMRTMNEEPALWSKFPLEFHARQVYTRKVFSVFKELLKDSCLGPPIEKEQGTLYEVRIDYNPCYKKWKPVSYPMKVDKNAELFSCNCKGFDFEGLLCPHALKVMWIHGIQQLLSHYILKRWCKNANTDVRRPINERSRDVGNSTALQMFRAKTIKSQFNHLIDLASKDIHSFNMADAKLGELVEHLKALQLDEVPGNEVVMDVNVGDVV</sequence>
<comment type="similarity">
    <text evidence="1 6">Belongs to the FHY3/FAR1 family.</text>
</comment>
<evidence type="ECO:0000256" key="5">
    <source>
        <dbReference type="PROSITE-ProRule" id="PRU00325"/>
    </source>
</evidence>
<evidence type="ECO:0000256" key="1">
    <source>
        <dbReference type="ARBA" id="ARBA00005889"/>
    </source>
</evidence>
<dbReference type="GO" id="GO:0006355">
    <property type="term" value="P:regulation of DNA-templated transcription"/>
    <property type="evidence" value="ECO:0007669"/>
    <property type="project" value="UniProtKB-UniRule"/>
</dbReference>
<comment type="caution">
    <text evidence="8">The sequence shown here is derived from an EMBL/GenBank/DDBJ whole genome shotgun (WGS) entry which is preliminary data.</text>
</comment>
<dbReference type="InterPro" id="IPR006564">
    <property type="entry name" value="Znf_PMZ"/>
</dbReference>
<dbReference type="GO" id="GO:0008270">
    <property type="term" value="F:zinc ion binding"/>
    <property type="evidence" value="ECO:0007669"/>
    <property type="project" value="UniProtKB-UniRule"/>
</dbReference>
<evidence type="ECO:0000313" key="8">
    <source>
        <dbReference type="EMBL" id="KAJ4787044.1"/>
    </source>
</evidence>
<keyword evidence="9" id="KW-1185">Reference proteome</keyword>
<dbReference type="PANTHER" id="PTHR31669">
    <property type="entry name" value="PROTEIN FAR1-RELATED SEQUENCE 10-RELATED"/>
    <property type="match status" value="1"/>
</dbReference>
<feature type="domain" description="SWIM-type" evidence="7">
    <location>
        <begin position="430"/>
        <end position="466"/>
    </location>
</feature>
<protein>
    <recommendedName>
        <fullName evidence="6">Protein FAR1-RELATED SEQUENCE</fullName>
    </recommendedName>
</protein>
<dbReference type="SMART" id="SM00575">
    <property type="entry name" value="ZnF_PMZ"/>
    <property type="match status" value="1"/>
</dbReference>
<dbReference type="PROSITE" id="PS50966">
    <property type="entry name" value="ZF_SWIM"/>
    <property type="match status" value="1"/>
</dbReference>
<evidence type="ECO:0000256" key="2">
    <source>
        <dbReference type="ARBA" id="ARBA00022723"/>
    </source>
</evidence>
<dbReference type="PANTHER" id="PTHR31669:SF295">
    <property type="entry name" value="PROTEIN FAR1-RELATED SEQUENCE"/>
    <property type="match status" value="1"/>
</dbReference>
<dbReference type="Pfam" id="PF03101">
    <property type="entry name" value="FAR1"/>
    <property type="match status" value="1"/>
</dbReference>
<proteinExistence type="inferred from homology"/>
<keyword evidence="3 5" id="KW-0863">Zinc-finger</keyword>
<dbReference type="AlphaFoldDB" id="A0AAV8F5Y3"/>
<keyword evidence="6" id="KW-0539">Nucleus</keyword>
<evidence type="ECO:0000256" key="3">
    <source>
        <dbReference type="ARBA" id="ARBA00022771"/>
    </source>
</evidence>
<dbReference type="InterPro" id="IPR031052">
    <property type="entry name" value="FHY3/FAR1"/>
</dbReference>
<organism evidence="8 9">
    <name type="scientific">Rhynchospora pubera</name>
    <dbReference type="NCBI Taxonomy" id="906938"/>
    <lineage>
        <taxon>Eukaryota</taxon>
        <taxon>Viridiplantae</taxon>
        <taxon>Streptophyta</taxon>
        <taxon>Embryophyta</taxon>
        <taxon>Tracheophyta</taxon>
        <taxon>Spermatophyta</taxon>
        <taxon>Magnoliopsida</taxon>
        <taxon>Liliopsida</taxon>
        <taxon>Poales</taxon>
        <taxon>Cyperaceae</taxon>
        <taxon>Cyperoideae</taxon>
        <taxon>Rhynchosporeae</taxon>
        <taxon>Rhynchospora</taxon>
    </lineage>
</organism>
<evidence type="ECO:0000256" key="6">
    <source>
        <dbReference type="RuleBase" id="RU367018"/>
    </source>
</evidence>